<dbReference type="AlphaFoldDB" id="A0A6F8XS59"/>
<sequence>MTAVATTLPAARRRPLRAALRRPSSAVAFAFLVLLVGCAIAAPVIAPHDPDAQELGNRFAGSA</sequence>
<dbReference type="Pfam" id="PF12911">
    <property type="entry name" value="OppC_N"/>
    <property type="match status" value="1"/>
</dbReference>
<dbReference type="KEGG" id="pfla:Pflav_030730"/>
<dbReference type="RefSeq" id="WP_173036663.1">
    <property type="nucleotide sequence ID" value="NZ_AP022870.1"/>
</dbReference>
<organism evidence="2 3">
    <name type="scientific">Phytohabitans flavus</name>
    <dbReference type="NCBI Taxonomy" id="1076124"/>
    <lineage>
        <taxon>Bacteria</taxon>
        <taxon>Bacillati</taxon>
        <taxon>Actinomycetota</taxon>
        <taxon>Actinomycetes</taxon>
        <taxon>Micromonosporales</taxon>
        <taxon>Micromonosporaceae</taxon>
    </lineage>
</organism>
<reference evidence="2 3" key="2">
    <citation type="submission" date="2020-03" db="EMBL/GenBank/DDBJ databases">
        <authorList>
            <person name="Ichikawa N."/>
            <person name="Kimura A."/>
            <person name="Kitahashi Y."/>
            <person name="Uohara A."/>
        </authorList>
    </citation>
    <scope>NUCLEOTIDE SEQUENCE [LARGE SCALE GENOMIC DNA]</scope>
    <source>
        <strain evidence="2 3">NBRC 107702</strain>
    </source>
</reference>
<dbReference type="EMBL" id="AP022870">
    <property type="protein sequence ID" value="BCB76663.1"/>
    <property type="molecule type" value="Genomic_DNA"/>
</dbReference>
<reference evidence="2 3" key="1">
    <citation type="submission" date="2020-03" db="EMBL/GenBank/DDBJ databases">
        <title>Whole genome shotgun sequence of Phytohabitans flavus NBRC 107702.</title>
        <authorList>
            <person name="Komaki H."/>
            <person name="Tamura T."/>
        </authorList>
    </citation>
    <scope>NUCLEOTIDE SEQUENCE [LARGE SCALE GENOMIC DNA]</scope>
    <source>
        <strain evidence="2 3">NBRC 107702</strain>
    </source>
</reference>
<dbReference type="GO" id="GO:0005886">
    <property type="term" value="C:plasma membrane"/>
    <property type="evidence" value="ECO:0007669"/>
    <property type="project" value="UniProtKB-SubCell"/>
</dbReference>
<dbReference type="InterPro" id="IPR025966">
    <property type="entry name" value="OppC_N"/>
</dbReference>
<protein>
    <recommendedName>
        <fullName evidence="1">Oligopeptide transport permease C-like N-terminal domain-containing protein</fullName>
    </recommendedName>
</protein>
<evidence type="ECO:0000313" key="2">
    <source>
        <dbReference type="EMBL" id="BCB76663.1"/>
    </source>
</evidence>
<keyword evidence="3" id="KW-1185">Reference proteome</keyword>
<accession>A0A6F8XS59</accession>
<proteinExistence type="predicted"/>
<dbReference type="Proteomes" id="UP000502508">
    <property type="component" value="Chromosome"/>
</dbReference>
<feature type="domain" description="Oligopeptide transport permease C-like N-terminal" evidence="1">
    <location>
        <begin position="20"/>
        <end position="59"/>
    </location>
</feature>
<evidence type="ECO:0000259" key="1">
    <source>
        <dbReference type="Pfam" id="PF12911"/>
    </source>
</evidence>
<evidence type="ECO:0000313" key="3">
    <source>
        <dbReference type="Proteomes" id="UP000502508"/>
    </source>
</evidence>
<gene>
    <name evidence="2" type="ORF">Pflav_030730</name>
</gene>
<name>A0A6F8XS59_9ACTN</name>